<accession>A0ABV7J1T2</accession>
<feature type="domain" description="Acyltransferase 3" evidence="2">
    <location>
        <begin position="21"/>
        <end position="322"/>
    </location>
</feature>
<keyword evidence="4" id="KW-1185">Reference proteome</keyword>
<evidence type="ECO:0000313" key="4">
    <source>
        <dbReference type="Proteomes" id="UP001595547"/>
    </source>
</evidence>
<proteinExistence type="predicted"/>
<feature type="transmembrane region" description="Helical" evidence="1">
    <location>
        <begin position="187"/>
        <end position="205"/>
    </location>
</feature>
<reference evidence="4" key="1">
    <citation type="journal article" date="2019" name="Int. J. Syst. Evol. Microbiol.">
        <title>The Global Catalogue of Microorganisms (GCM) 10K type strain sequencing project: providing services to taxonomists for standard genome sequencing and annotation.</title>
        <authorList>
            <consortium name="The Broad Institute Genomics Platform"/>
            <consortium name="The Broad Institute Genome Sequencing Center for Infectious Disease"/>
            <person name="Wu L."/>
            <person name="Ma J."/>
        </authorList>
    </citation>
    <scope>NUCLEOTIDE SEQUENCE [LARGE SCALE GENOMIC DNA]</scope>
    <source>
        <strain evidence="4">KCTC 52039</strain>
    </source>
</reference>
<comment type="caution">
    <text evidence="3">The sequence shown here is derived from an EMBL/GenBank/DDBJ whole genome shotgun (WGS) entry which is preliminary data.</text>
</comment>
<dbReference type="InterPro" id="IPR002656">
    <property type="entry name" value="Acyl_transf_3_dom"/>
</dbReference>
<dbReference type="RefSeq" id="WP_380072923.1">
    <property type="nucleotide sequence ID" value="NZ_JBHRTO010000001.1"/>
</dbReference>
<feature type="transmembrane region" description="Helical" evidence="1">
    <location>
        <begin position="212"/>
        <end position="232"/>
    </location>
</feature>
<feature type="transmembrane region" description="Helical" evidence="1">
    <location>
        <begin position="91"/>
        <end position="113"/>
    </location>
</feature>
<keyword evidence="3" id="KW-0808">Transferase</keyword>
<feature type="transmembrane region" description="Helical" evidence="1">
    <location>
        <begin position="244"/>
        <end position="262"/>
    </location>
</feature>
<feature type="transmembrane region" description="Helical" evidence="1">
    <location>
        <begin position="305"/>
        <end position="327"/>
    </location>
</feature>
<keyword evidence="1" id="KW-0472">Membrane</keyword>
<dbReference type="EMBL" id="JBHRTO010000001">
    <property type="protein sequence ID" value="MFC3181317.1"/>
    <property type="molecule type" value="Genomic_DNA"/>
</dbReference>
<protein>
    <submittedName>
        <fullName evidence="3">Acyltransferase family protein</fullName>
    </submittedName>
</protein>
<sequence length="338" mass="38426">MTLANDSPDQARQNWITDCTGVAIVLVVIGNCLHGLVKSGLLPADGWFYVVDGVIYAFHMAMLFMLGGMTFMSWAMPMQPGAFVLSRLTRLFWPMTLWTWLFFVVKILIGALANEPTPLSEFPLNPLPPKVHYWDLWTFFLIHLATYFTMRPFWLRNPKALWPWLILLAITCYLSKDIPLFGLYPGWFALAFHFSPYFVAGILLARRPWPRFGWPGIVVAILIFVPSVLAPLKPLDHYDLFEHTIYLVVAFTASVALIHFMREINLQRPTLLRSFGLGWLAIYVAHPIFSPAFRVVLTKLGITNISLHVIGGTLIGLFAPLLMLTIAKRLRITRLLGI</sequence>
<name>A0ABV7J1T2_9RHOB</name>
<keyword evidence="1" id="KW-1133">Transmembrane helix</keyword>
<gene>
    <name evidence="3" type="ORF">ACFOGH_09990</name>
</gene>
<dbReference type="Pfam" id="PF01757">
    <property type="entry name" value="Acyl_transf_3"/>
    <property type="match status" value="1"/>
</dbReference>
<evidence type="ECO:0000256" key="1">
    <source>
        <dbReference type="SAM" id="Phobius"/>
    </source>
</evidence>
<feature type="transmembrane region" description="Helical" evidence="1">
    <location>
        <begin position="162"/>
        <end position="181"/>
    </location>
</feature>
<evidence type="ECO:0000313" key="3">
    <source>
        <dbReference type="EMBL" id="MFC3181317.1"/>
    </source>
</evidence>
<dbReference type="Proteomes" id="UP001595547">
    <property type="component" value="Unassembled WGS sequence"/>
</dbReference>
<organism evidence="3 4">
    <name type="scientific">Cypionkella sinensis</name>
    <dbReference type="NCBI Taxonomy" id="1756043"/>
    <lineage>
        <taxon>Bacteria</taxon>
        <taxon>Pseudomonadati</taxon>
        <taxon>Pseudomonadota</taxon>
        <taxon>Alphaproteobacteria</taxon>
        <taxon>Rhodobacterales</taxon>
        <taxon>Paracoccaceae</taxon>
        <taxon>Cypionkella</taxon>
    </lineage>
</organism>
<feature type="transmembrane region" description="Helical" evidence="1">
    <location>
        <begin position="21"/>
        <end position="41"/>
    </location>
</feature>
<feature type="transmembrane region" description="Helical" evidence="1">
    <location>
        <begin position="133"/>
        <end position="150"/>
    </location>
</feature>
<dbReference type="GO" id="GO:0016746">
    <property type="term" value="F:acyltransferase activity"/>
    <property type="evidence" value="ECO:0007669"/>
    <property type="project" value="UniProtKB-KW"/>
</dbReference>
<feature type="transmembrane region" description="Helical" evidence="1">
    <location>
        <begin position="274"/>
        <end position="293"/>
    </location>
</feature>
<feature type="transmembrane region" description="Helical" evidence="1">
    <location>
        <begin position="47"/>
        <end position="71"/>
    </location>
</feature>
<keyword evidence="1" id="KW-0812">Transmembrane</keyword>
<keyword evidence="3" id="KW-0012">Acyltransferase</keyword>
<evidence type="ECO:0000259" key="2">
    <source>
        <dbReference type="Pfam" id="PF01757"/>
    </source>
</evidence>